<dbReference type="AlphaFoldDB" id="A0A9P1CSD9"/>
<reference evidence="3" key="1">
    <citation type="submission" date="2022-10" db="EMBL/GenBank/DDBJ databases">
        <authorList>
            <person name="Chen Y."/>
            <person name="Dougan E. K."/>
            <person name="Chan C."/>
            <person name="Rhodes N."/>
            <person name="Thang M."/>
        </authorList>
    </citation>
    <scope>NUCLEOTIDE SEQUENCE</scope>
</reference>
<dbReference type="EMBL" id="CAMXCT030002336">
    <property type="protein sequence ID" value="CAL4784766.1"/>
    <property type="molecule type" value="Genomic_DNA"/>
</dbReference>
<accession>A0A9P1CSD9</accession>
<organism evidence="3">
    <name type="scientific">Cladocopium goreaui</name>
    <dbReference type="NCBI Taxonomy" id="2562237"/>
    <lineage>
        <taxon>Eukaryota</taxon>
        <taxon>Sar</taxon>
        <taxon>Alveolata</taxon>
        <taxon>Dinophyceae</taxon>
        <taxon>Suessiales</taxon>
        <taxon>Symbiodiniaceae</taxon>
        <taxon>Cladocopium</taxon>
    </lineage>
</organism>
<dbReference type="Pfam" id="PF13475">
    <property type="entry name" value="DUF4116"/>
    <property type="match status" value="1"/>
</dbReference>
<evidence type="ECO:0000313" key="4">
    <source>
        <dbReference type="EMBL" id="CAL1150829.1"/>
    </source>
</evidence>
<dbReference type="Proteomes" id="UP001152797">
    <property type="component" value="Unassembled WGS sequence"/>
</dbReference>
<feature type="compositionally biased region" description="Low complexity" evidence="1">
    <location>
        <begin position="622"/>
        <end position="634"/>
    </location>
</feature>
<evidence type="ECO:0000313" key="3">
    <source>
        <dbReference type="EMBL" id="CAI3997454.1"/>
    </source>
</evidence>
<dbReference type="EMBL" id="CAMXCT010002336">
    <property type="protein sequence ID" value="CAI3997454.1"/>
    <property type="molecule type" value="Genomic_DNA"/>
</dbReference>
<feature type="domain" description="DUF4116" evidence="2">
    <location>
        <begin position="548"/>
        <end position="593"/>
    </location>
</feature>
<dbReference type="EMBL" id="CAMXCT020002336">
    <property type="protein sequence ID" value="CAL1150829.1"/>
    <property type="molecule type" value="Genomic_DNA"/>
</dbReference>
<protein>
    <recommendedName>
        <fullName evidence="2">DUF4116 domain-containing protein</fullName>
    </recommendedName>
</protein>
<proteinExistence type="predicted"/>
<keyword evidence="5" id="KW-1185">Reference proteome</keyword>
<feature type="non-terminal residue" evidence="3">
    <location>
        <position position="1"/>
    </location>
</feature>
<dbReference type="InterPro" id="IPR025197">
    <property type="entry name" value="DUF4116"/>
</dbReference>
<evidence type="ECO:0000256" key="1">
    <source>
        <dbReference type="SAM" id="MobiDB-lite"/>
    </source>
</evidence>
<gene>
    <name evidence="3" type="ORF">C1SCF055_LOCUS23835</name>
</gene>
<evidence type="ECO:0000259" key="2">
    <source>
        <dbReference type="Pfam" id="PF13475"/>
    </source>
</evidence>
<evidence type="ECO:0000313" key="5">
    <source>
        <dbReference type="Proteomes" id="UP001152797"/>
    </source>
</evidence>
<reference evidence="4" key="2">
    <citation type="submission" date="2024-04" db="EMBL/GenBank/DDBJ databases">
        <authorList>
            <person name="Chen Y."/>
            <person name="Shah S."/>
            <person name="Dougan E. K."/>
            <person name="Thang M."/>
            <person name="Chan C."/>
        </authorList>
    </citation>
    <scope>NUCLEOTIDE SEQUENCE [LARGE SCALE GENOMIC DNA]</scope>
</reference>
<dbReference type="OrthoDB" id="10266746at2759"/>
<sequence>VKTTLLRLASPPDRVVSSQLNRLITGFTEFRQDWSHLPRGWLTYHSFNFIHVQGGELTICLEKKTDKLEIMLATGPRATNFMQAETQDIQLWGTPLTLTGAFDRAMGAVGSRKSTVNRYVEKLEDSPTGPTATTVSIASLVSSTKVDFDTMMYLSRFGFGLGNFDPVMSLEVEQYMERQGHRKYEVRCALRLPESATPVTDKKELQVDALFDVLPLTWSCWKRLYELRENLYEPVKECLGASYDKHFKNAPFALRIGISGTLERLDLWVQRLGELVSEKMLPGRCLALILRFLDAPAPEEAEDGTLRPKANFGSEKCLTHGDREFRIREWRSNWQLELKTRLLNLGAQPQVWERHVVLCDDAGEKLLAKCREDGYPYVTYSNSSLKGQPIHFPVTVTVDACVLADRWAEPAECVDFSALIRPRNPDRCSAMSHRQCASGITVARLFEWIDGPLARGWQPYSLMGSNCQHFAEELHDFLLNPGKVEDNLHIEDLPDFLHTVEVQVAHNPKVLLNLPPQVSKERAIALTAVRANGLALEFLEEQFHQDWRVVMAAVQQDGSALEFASEELKKDREVVLAAVENKGSALKLAHSSLHRDRQLLIAAGWHAPGVFVSTWSSEADGSPQARSAQSAPASKGEPTTPANFFPRSPVNS</sequence>
<comment type="caution">
    <text evidence="3">The sequence shown here is derived from an EMBL/GenBank/DDBJ whole genome shotgun (WGS) entry which is preliminary data.</text>
</comment>
<name>A0A9P1CSD9_9DINO</name>
<feature type="region of interest" description="Disordered" evidence="1">
    <location>
        <begin position="616"/>
        <end position="652"/>
    </location>
</feature>